<dbReference type="Pfam" id="PF01145">
    <property type="entry name" value="Band_7"/>
    <property type="match status" value="1"/>
</dbReference>
<dbReference type="CDD" id="cd03404">
    <property type="entry name" value="SPFH_HflK"/>
    <property type="match status" value="1"/>
</dbReference>
<organism evidence="8">
    <name type="scientific">marine sediment metagenome</name>
    <dbReference type="NCBI Taxonomy" id="412755"/>
    <lineage>
        <taxon>unclassified sequences</taxon>
        <taxon>metagenomes</taxon>
        <taxon>ecological metagenomes</taxon>
    </lineage>
</organism>
<evidence type="ECO:0000256" key="6">
    <source>
        <dbReference type="SAM" id="Phobius"/>
    </source>
</evidence>
<dbReference type="InterPro" id="IPR010201">
    <property type="entry name" value="HflK"/>
</dbReference>
<reference evidence="8" key="1">
    <citation type="journal article" date="2015" name="Nature">
        <title>Complex archaea that bridge the gap between prokaryotes and eukaryotes.</title>
        <authorList>
            <person name="Spang A."/>
            <person name="Saw J.H."/>
            <person name="Jorgensen S.L."/>
            <person name="Zaremba-Niedzwiedzka K."/>
            <person name="Martijn J."/>
            <person name="Lind A.E."/>
            <person name="van Eijk R."/>
            <person name="Schleper C."/>
            <person name="Guy L."/>
            <person name="Ettema T.J."/>
        </authorList>
    </citation>
    <scope>NUCLEOTIDE SEQUENCE</scope>
</reference>
<dbReference type="NCBIfam" id="TIGR01933">
    <property type="entry name" value="hflK"/>
    <property type="match status" value="1"/>
</dbReference>
<dbReference type="SMART" id="SM00244">
    <property type="entry name" value="PHB"/>
    <property type="match status" value="1"/>
</dbReference>
<protein>
    <recommendedName>
        <fullName evidence="7">Band 7 domain-containing protein</fullName>
    </recommendedName>
</protein>
<dbReference type="EMBL" id="LAZR01018690">
    <property type="protein sequence ID" value="KKL95375.1"/>
    <property type="molecule type" value="Genomic_DNA"/>
</dbReference>
<dbReference type="PANTHER" id="PTHR43327:SF2">
    <property type="entry name" value="MODULATOR OF FTSH PROTEASE HFLK"/>
    <property type="match status" value="1"/>
</dbReference>
<evidence type="ECO:0000259" key="7">
    <source>
        <dbReference type="SMART" id="SM00244"/>
    </source>
</evidence>
<evidence type="ECO:0000256" key="1">
    <source>
        <dbReference type="ARBA" id="ARBA00004370"/>
    </source>
</evidence>
<accession>A0A0F9INS1</accession>
<keyword evidence="3 6" id="KW-0812">Transmembrane</keyword>
<dbReference type="Gene3D" id="3.30.479.30">
    <property type="entry name" value="Band 7 domain"/>
    <property type="match status" value="1"/>
</dbReference>
<dbReference type="InterPro" id="IPR001107">
    <property type="entry name" value="Band_7"/>
</dbReference>
<dbReference type="InterPro" id="IPR036013">
    <property type="entry name" value="Band_7/SPFH_dom_sf"/>
</dbReference>
<evidence type="ECO:0000256" key="3">
    <source>
        <dbReference type="ARBA" id="ARBA00022692"/>
    </source>
</evidence>
<dbReference type="SUPFAM" id="SSF117892">
    <property type="entry name" value="Band 7/SPFH domain"/>
    <property type="match status" value="1"/>
</dbReference>
<dbReference type="InterPro" id="IPR050710">
    <property type="entry name" value="Band7/mec-2_domain"/>
</dbReference>
<evidence type="ECO:0000313" key="8">
    <source>
        <dbReference type="EMBL" id="KKL95375.1"/>
    </source>
</evidence>
<dbReference type="PANTHER" id="PTHR43327">
    <property type="entry name" value="STOMATIN-LIKE PROTEIN 2, MITOCHONDRIAL"/>
    <property type="match status" value="1"/>
</dbReference>
<keyword evidence="5 6" id="KW-0472">Membrane</keyword>
<name>A0A0F9INS1_9ZZZZ</name>
<proteinExistence type="inferred from homology"/>
<keyword evidence="4 6" id="KW-1133">Transmembrane helix</keyword>
<feature type="domain" description="Band 7" evidence="7">
    <location>
        <begin position="35"/>
        <end position="215"/>
    </location>
</feature>
<gene>
    <name evidence="8" type="ORF">LCGC14_1855210</name>
</gene>
<dbReference type="AlphaFoldDB" id="A0A0F9INS1"/>
<evidence type="ECO:0000256" key="2">
    <source>
        <dbReference type="ARBA" id="ARBA00006971"/>
    </source>
</evidence>
<evidence type="ECO:0000256" key="4">
    <source>
        <dbReference type="ARBA" id="ARBA00022989"/>
    </source>
</evidence>
<feature type="transmembrane region" description="Helical" evidence="6">
    <location>
        <begin position="20"/>
        <end position="40"/>
    </location>
</feature>
<comment type="caution">
    <text evidence="8">The sequence shown here is derived from an EMBL/GenBank/DDBJ whole genome shotgun (WGS) entry which is preliminary data.</text>
</comment>
<dbReference type="GO" id="GO:0016020">
    <property type="term" value="C:membrane"/>
    <property type="evidence" value="ECO:0007669"/>
    <property type="project" value="UniProtKB-SubCell"/>
</dbReference>
<sequence>MAYEEGETKFPVPTIPKKWIVRGIIGIIIIVVLVATFYSIGPEQVGVIKRWGRYVRTTEPGLHAKLPFAESVSKVRVKYIFKQEFGFRTLQAGIETIYAPGRFDSESLMLTGDLNVAVVEWVVQYKVKDPINYLFEVRNVEETIRNISESAMRQIVGDRSVDEVLTVGRIEVALDMQMKLQEILDSYDIGIQVTTVKLKDVNPPDAVKNSFNEVNVAKQDRETTINQAWEAYNKVIPKAKGEAEKTISEAEGYAVNRVNRAAGDANKFLAVWLEYSRAKDVTKRRLYLETLEKIMPKIGTKYIIDSEQKGILPLLSLNEKEASK</sequence>
<evidence type="ECO:0000256" key="5">
    <source>
        <dbReference type="ARBA" id="ARBA00023136"/>
    </source>
</evidence>
<comment type="similarity">
    <text evidence="2">Belongs to the band 7/mec-2 family. HflK subfamily.</text>
</comment>
<comment type="subcellular location">
    <subcellularLocation>
        <location evidence="1">Membrane</location>
    </subcellularLocation>
</comment>